<sequence>MAPRSEEAAAWFAAVYQAVQEVPRGRVTSYGHIARLVGRPECPRQVGVCLKHLPSPNDTEEAGGDDGDSGSRGGPRWHSGNVPWQRVINSKGVISPRKRSNPVTEARWLMLTGEQRGPGGASRQAAALRREGIHVGRGSLGEYLVDFSAYGWFPSELPSEAAAGIEDSDSDASREGHGETAAAADE</sequence>
<dbReference type="InterPro" id="IPR036388">
    <property type="entry name" value="WH-like_DNA-bd_sf"/>
</dbReference>
<dbReference type="SUPFAM" id="SSF46767">
    <property type="entry name" value="Methylated DNA-protein cysteine methyltransferase, C-terminal domain"/>
    <property type="match status" value="1"/>
</dbReference>
<feature type="region of interest" description="Disordered" evidence="2">
    <location>
        <begin position="53"/>
        <end position="82"/>
    </location>
</feature>
<dbReference type="InterPro" id="IPR001849">
    <property type="entry name" value="PH_domain"/>
</dbReference>
<keyword evidence="1" id="KW-0227">DNA damage</keyword>
<name>A0AA40D5N4_9PEZI</name>
<feature type="domain" description="PH" evidence="3">
    <location>
        <begin position="1"/>
        <end position="20"/>
    </location>
</feature>
<dbReference type="CDD" id="cd06445">
    <property type="entry name" value="ATase"/>
    <property type="match status" value="1"/>
</dbReference>
<evidence type="ECO:0000256" key="1">
    <source>
        <dbReference type="ARBA" id="ARBA00022763"/>
    </source>
</evidence>
<dbReference type="Gene3D" id="1.10.10.10">
    <property type="entry name" value="Winged helix-like DNA-binding domain superfamily/Winged helix DNA-binding domain"/>
    <property type="match status" value="1"/>
</dbReference>
<evidence type="ECO:0000313" key="5">
    <source>
        <dbReference type="Proteomes" id="UP001175001"/>
    </source>
</evidence>
<proteinExistence type="predicted"/>
<evidence type="ECO:0000259" key="3">
    <source>
        <dbReference type="PROSITE" id="PS50003"/>
    </source>
</evidence>
<dbReference type="EMBL" id="JAUJDW010000003">
    <property type="protein sequence ID" value="KAK0663681.1"/>
    <property type="molecule type" value="Genomic_DNA"/>
</dbReference>
<dbReference type="AlphaFoldDB" id="A0AA40D5N4"/>
<feature type="compositionally biased region" description="Acidic residues" evidence="2">
    <location>
        <begin position="58"/>
        <end position="68"/>
    </location>
</feature>
<dbReference type="GO" id="GO:0003824">
    <property type="term" value="F:catalytic activity"/>
    <property type="evidence" value="ECO:0007669"/>
    <property type="project" value="InterPro"/>
</dbReference>
<dbReference type="InterPro" id="IPR052520">
    <property type="entry name" value="ATL_DNA_repair"/>
</dbReference>
<protein>
    <submittedName>
        <fullName evidence="4">Alkyltransferase-like protein 1</fullName>
    </submittedName>
</protein>
<dbReference type="PROSITE" id="PS50003">
    <property type="entry name" value="PH_DOMAIN"/>
    <property type="match status" value="1"/>
</dbReference>
<feature type="region of interest" description="Disordered" evidence="2">
    <location>
        <begin position="161"/>
        <end position="186"/>
    </location>
</feature>
<reference evidence="4" key="1">
    <citation type="submission" date="2023-06" db="EMBL/GenBank/DDBJ databases">
        <title>Multi-omics analyses reveal the molecular pathogenesis toolkit of Lasiodiplodia hormozganensis, a cross-kingdom pathogen.</title>
        <authorList>
            <person name="Felix C."/>
            <person name="Meneses R."/>
            <person name="Goncalves M.F.M."/>
            <person name="Tilleman L."/>
            <person name="Duarte A.S."/>
            <person name="Jorrin-Novo J.V."/>
            <person name="Van De Peer Y."/>
            <person name="Deforce D."/>
            <person name="Van Nieuwerburgh F."/>
            <person name="Esteves A.C."/>
            <person name="Alves A."/>
        </authorList>
    </citation>
    <scope>NUCLEOTIDE SEQUENCE</scope>
    <source>
        <strain evidence="4">CBS 339.90</strain>
    </source>
</reference>
<dbReference type="PANTHER" id="PTHR42942">
    <property type="entry name" value="6-O-METHYLGUANINE DNA METHYLTRANSFERASE"/>
    <property type="match status" value="1"/>
</dbReference>
<gene>
    <name evidence="4" type="primary">atl1</name>
    <name evidence="4" type="ORF">DIS24_g1016</name>
</gene>
<keyword evidence="5" id="KW-1185">Reference proteome</keyword>
<evidence type="ECO:0000256" key="2">
    <source>
        <dbReference type="SAM" id="MobiDB-lite"/>
    </source>
</evidence>
<dbReference type="Pfam" id="PF01035">
    <property type="entry name" value="DNA_binding_1"/>
    <property type="match status" value="1"/>
</dbReference>
<accession>A0AA40D5N4</accession>
<dbReference type="InterPro" id="IPR014048">
    <property type="entry name" value="MethylDNA_cys_MeTrfase_DNA-bd"/>
</dbReference>
<dbReference type="PANTHER" id="PTHR42942:SF1">
    <property type="entry name" value="ALKYLTRANSFERASE-LIKE PROTEIN 1"/>
    <property type="match status" value="1"/>
</dbReference>
<organism evidence="4 5">
    <name type="scientific">Lasiodiplodia hormozganensis</name>
    <dbReference type="NCBI Taxonomy" id="869390"/>
    <lineage>
        <taxon>Eukaryota</taxon>
        <taxon>Fungi</taxon>
        <taxon>Dikarya</taxon>
        <taxon>Ascomycota</taxon>
        <taxon>Pezizomycotina</taxon>
        <taxon>Dothideomycetes</taxon>
        <taxon>Dothideomycetes incertae sedis</taxon>
        <taxon>Botryosphaeriales</taxon>
        <taxon>Botryosphaeriaceae</taxon>
        <taxon>Lasiodiplodia</taxon>
    </lineage>
</organism>
<dbReference type="Proteomes" id="UP001175001">
    <property type="component" value="Unassembled WGS sequence"/>
</dbReference>
<dbReference type="GO" id="GO:0006281">
    <property type="term" value="P:DNA repair"/>
    <property type="evidence" value="ECO:0007669"/>
    <property type="project" value="InterPro"/>
</dbReference>
<comment type="caution">
    <text evidence="4">The sequence shown here is derived from an EMBL/GenBank/DDBJ whole genome shotgun (WGS) entry which is preliminary data.</text>
</comment>
<dbReference type="InterPro" id="IPR036217">
    <property type="entry name" value="MethylDNA_cys_MeTrfase_DNAb"/>
</dbReference>
<evidence type="ECO:0000313" key="4">
    <source>
        <dbReference type="EMBL" id="KAK0663681.1"/>
    </source>
</evidence>